<proteinExistence type="predicted"/>
<name>A0A8J6EHS2_ELECQ</name>
<reference evidence="1" key="1">
    <citation type="thesis" date="2020" institute="ProQuest LLC" country="789 East Eisenhower Parkway, Ann Arbor, MI, USA">
        <title>Comparative Genomics and Chromosome Evolution.</title>
        <authorList>
            <person name="Mudd A.B."/>
        </authorList>
    </citation>
    <scope>NUCLEOTIDE SEQUENCE</scope>
    <source>
        <strain evidence="1">HN-11 Male</strain>
        <tissue evidence="1">Kidney and liver</tissue>
    </source>
</reference>
<dbReference type="EMBL" id="WNTK01000523">
    <property type="protein sequence ID" value="KAG9469434.1"/>
    <property type="molecule type" value="Genomic_DNA"/>
</dbReference>
<gene>
    <name evidence="1" type="ORF">GDO78_020513</name>
</gene>
<dbReference type="Proteomes" id="UP000770717">
    <property type="component" value="Unassembled WGS sequence"/>
</dbReference>
<protein>
    <submittedName>
        <fullName evidence="1">Uncharacterized protein</fullName>
    </submittedName>
</protein>
<evidence type="ECO:0000313" key="1">
    <source>
        <dbReference type="EMBL" id="KAG9469434.1"/>
    </source>
</evidence>
<evidence type="ECO:0000313" key="2">
    <source>
        <dbReference type="Proteomes" id="UP000770717"/>
    </source>
</evidence>
<keyword evidence="2" id="KW-1185">Reference proteome</keyword>
<accession>A0A8J6EHS2</accession>
<dbReference type="AlphaFoldDB" id="A0A8J6EHS2"/>
<sequence>MNLPCGKDTVKCADTCAKTSFIVQKCCSKLRNCAYIRVMPLKGQFYAKQRLREHFIHRVTCQSVGSNW</sequence>
<comment type="caution">
    <text evidence="1">The sequence shown here is derived from an EMBL/GenBank/DDBJ whole genome shotgun (WGS) entry which is preliminary data.</text>
</comment>
<organism evidence="1 2">
    <name type="scientific">Eleutherodactylus coqui</name>
    <name type="common">Puerto Rican coqui</name>
    <dbReference type="NCBI Taxonomy" id="57060"/>
    <lineage>
        <taxon>Eukaryota</taxon>
        <taxon>Metazoa</taxon>
        <taxon>Chordata</taxon>
        <taxon>Craniata</taxon>
        <taxon>Vertebrata</taxon>
        <taxon>Euteleostomi</taxon>
        <taxon>Amphibia</taxon>
        <taxon>Batrachia</taxon>
        <taxon>Anura</taxon>
        <taxon>Neobatrachia</taxon>
        <taxon>Hyloidea</taxon>
        <taxon>Eleutherodactylidae</taxon>
        <taxon>Eleutherodactylinae</taxon>
        <taxon>Eleutherodactylus</taxon>
        <taxon>Eleutherodactylus</taxon>
    </lineage>
</organism>